<dbReference type="SUPFAM" id="SSF102114">
    <property type="entry name" value="Radical SAM enzymes"/>
    <property type="match status" value="1"/>
</dbReference>
<dbReference type="SFLD" id="SFLDG01082">
    <property type="entry name" value="B12-binding_domain_containing"/>
    <property type="match status" value="1"/>
</dbReference>
<dbReference type="GO" id="GO:0031419">
    <property type="term" value="F:cobalamin binding"/>
    <property type="evidence" value="ECO:0007669"/>
    <property type="project" value="InterPro"/>
</dbReference>
<accession>A0A1Y2JZ53</accession>
<dbReference type="InterPro" id="IPR006638">
    <property type="entry name" value="Elp3/MiaA/NifB-like_rSAM"/>
</dbReference>
<dbReference type="STRING" id="1434232.MAIT1_00606"/>
<evidence type="ECO:0000259" key="7">
    <source>
        <dbReference type="PROSITE" id="PS51918"/>
    </source>
</evidence>
<dbReference type="Proteomes" id="UP000194003">
    <property type="component" value="Unassembled WGS sequence"/>
</dbReference>
<evidence type="ECO:0000256" key="2">
    <source>
        <dbReference type="ARBA" id="ARBA00022691"/>
    </source>
</evidence>
<feature type="domain" description="B12-binding" evidence="6">
    <location>
        <begin position="5"/>
        <end position="137"/>
    </location>
</feature>
<evidence type="ECO:0000259" key="6">
    <source>
        <dbReference type="PROSITE" id="PS51332"/>
    </source>
</evidence>
<dbReference type="EMBL" id="LVJN01000021">
    <property type="protein sequence ID" value="OSM00166.1"/>
    <property type="molecule type" value="Genomic_DNA"/>
</dbReference>
<feature type="domain" description="Radical SAM core" evidence="7">
    <location>
        <begin position="184"/>
        <end position="411"/>
    </location>
</feature>
<gene>
    <name evidence="8" type="ORF">MAIT1_00606</name>
</gene>
<evidence type="ECO:0000313" key="8">
    <source>
        <dbReference type="EMBL" id="OSM00166.1"/>
    </source>
</evidence>
<dbReference type="PANTHER" id="PTHR43409">
    <property type="entry name" value="ANAEROBIC MAGNESIUM-PROTOPORPHYRIN IX MONOMETHYL ESTER CYCLASE-RELATED"/>
    <property type="match status" value="1"/>
</dbReference>
<keyword evidence="9" id="KW-1185">Reference proteome</keyword>
<keyword evidence="5" id="KW-0411">Iron-sulfur</keyword>
<evidence type="ECO:0000256" key="1">
    <source>
        <dbReference type="ARBA" id="ARBA00001966"/>
    </source>
</evidence>
<dbReference type="CDD" id="cd01335">
    <property type="entry name" value="Radical_SAM"/>
    <property type="match status" value="1"/>
</dbReference>
<keyword evidence="4" id="KW-0408">Iron</keyword>
<comment type="caution">
    <text evidence="8">The sequence shown here is derived from an EMBL/GenBank/DDBJ whole genome shotgun (WGS) entry which is preliminary data.</text>
</comment>
<evidence type="ECO:0000256" key="4">
    <source>
        <dbReference type="ARBA" id="ARBA00023004"/>
    </source>
</evidence>
<dbReference type="InterPro" id="IPR058240">
    <property type="entry name" value="rSAM_sf"/>
</dbReference>
<dbReference type="GO" id="GO:0051539">
    <property type="term" value="F:4 iron, 4 sulfur cluster binding"/>
    <property type="evidence" value="ECO:0007669"/>
    <property type="project" value="UniProtKB-KW"/>
</dbReference>
<name>A0A1Y2JZ53_9PROT</name>
<dbReference type="InterPro" id="IPR006158">
    <property type="entry name" value="Cobalamin-bd"/>
</dbReference>
<dbReference type="InterPro" id="IPR034466">
    <property type="entry name" value="Methyltransferase_Class_B"/>
</dbReference>
<protein>
    <submittedName>
        <fullName evidence="8">Putative cobalamin B12-binding domain-containing protein</fullName>
    </submittedName>
</protein>
<dbReference type="SFLD" id="SFLDG01123">
    <property type="entry name" value="methyltransferase_(Class_B)"/>
    <property type="match status" value="1"/>
</dbReference>
<dbReference type="PANTHER" id="PTHR43409:SF16">
    <property type="entry name" value="SLR0320 PROTEIN"/>
    <property type="match status" value="1"/>
</dbReference>
<proteinExistence type="predicted"/>
<dbReference type="Pfam" id="PF02310">
    <property type="entry name" value="B12-binding"/>
    <property type="match status" value="1"/>
</dbReference>
<sequence length="661" mass="76378">MQLCEFNVLMGNVTFLPLVSGLLQGAAQRNDRIRQQCEFLPFRFHVQPLEQVLKDMGPVDVAAFSVSMWNEQLSLNTARAIKEANPECIILFGGVQVPYDAQRYFDEHPYIDVTVRGEGEDTFTLLLERIIEGRGFDGVPGISWKEINGQVVREPLEAHPSRDLDEYPSPYLSGLYDQLMANNPHIEFQAIIETNRGCPYGCTFCNWGKGGLSEKYRFHSLERVQAEIRWFAENNIRYVFNADSNFGAHRRDSEIAQYLVDTKQEFGFPEKFRTCYGKNTDEKIFAIAQLFHAYELEKGITISPQSYNPETLSHIKRKNIKLETMGTLQRRFNEAEIPVYSELILGLPGETLESWRKGIEVMLCSGLKNQLFLYFCELYENTEMTHPDYIQRHQIRSIRLPVNEIHASVRNSALVSEYYDMVVSTATMPQADWERAVIFNWTTMLLHSMKAGFFWLAWMHDRFGVDYIAIIDALIAGEWPEAQQSWMQSVYISDCRAHLGRMLTGQGRGVEKPEYGEIYWEPEEVGFVQICQQTDRVYDELAAFTSWFLTQQGVAFDPEEMREAILYQKLRLPTLHPPAELNIAFDYNLPQYFDRITGNEPIAVARQPQTLIIEERLFDPDDLKTFMRKNVLWGRKSGANILQAQWRNDSGLELEKRAANA</sequence>
<dbReference type="SFLD" id="SFLDS00029">
    <property type="entry name" value="Radical_SAM"/>
    <property type="match status" value="1"/>
</dbReference>
<dbReference type="CDD" id="cd02068">
    <property type="entry name" value="radical_SAM_B12_BD"/>
    <property type="match status" value="1"/>
</dbReference>
<dbReference type="PROSITE" id="PS51918">
    <property type="entry name" value="RADICAL_SAM"/>
    <property type="match status" value="1"/>
</dbReference>
<dbReference type="Gene3D" id="3.80.30.20">
    <property type="entry name" value="tm_1862 like domain"/>
    <property type="match status" value="1"/>
</dbReference>
<reference evidence="8 9" key="1">
    <citation type="journal article" date="2016" name="BMC Genomics">
        <title>Combined genomic and structural analyses of a cultured magnetotactic bacterium reveals its niche adaptation to a dynamic environment.</title>
        <authorList>
            <person name="Araujo A.C."/>
            <person name="Morillo V."/>
            <person name="Cypriano J."/>
            <person name="Teixeira L.C."/>
            <person name="Leao P."/>
            <person name="Lyra S."/>
            <person name="Almeida L.G."/>
            <person name="Bazylinski D.A."/>
            <person name="Vasconcellos A.T."/>
            <person name="Abreu F."/>
            <person name="Lins U."/>
        </authorList>
    </citation>
    <scope>NUCLEOTIDE SEQUENCE [LARGE SCALE GENOMIC DNA]</scope>
    <source>
        <strain evidence="8 9">IT-1</strain>
    </source>
</reference>
<organism evidence="8 9">
    <name type="scientific">Magnetofaba australis IT-1</name>
    <dbReference type="NCBI Taxonomy" id="1434232"/>
    <lineage>
        <taxon>Bacteria</taxon>
        <taxon>Pseudomonadati</taxon>
        <taxon>Pseudomonadota</taxon>
        <taxon>Magnetococcia</taxon>
        <taxon>Magnetococcales</taxon>
        <taxon>Magnetococcaceae</taxon>
        <taxon>Magnetofaba</taxon>
    </lineage>
</organism>
<keyword evidence="3" id="KW-0479">Metal-binding</keyword>
<dbReference type="SMART" id="SM00729">
    <property type="entry name" value="Elp3"/>
    <property type="match status" value="1"/>
</dbReference>
<dbReference type="Pfam" id="PF04055">
    <property type="entry name" value="Radical_SAM"/>
    <property type="match status" value="1"/>
</dbReference>
<comment type="cofactor">
    <cofactor evidence="1">
        <name>[4Fe-4S] cluster</name>
        <dbReference type="ChEBI" id="CHEBI:49883"/>
    </cofactor>
</comment>
<dbReference type="GO" id="GO:0003824">
    <property type="term" value="F:catalytic activity"/>
    <property type="evidence" value="ECO:0007669"/>
    <property type="project" value="InterPro"/>
</dbReference>
<dbReference type="PROSITE" id="PS51332">
    <property type="entry name" value="B12_BINDING"/>
    <property type="match status" value="1"/>
</dbReference>
<keyword evidence="2" id="KW-0949">S-adenosyl-L-methionine</keyword>
<dbReference type="GO" id="GO:0046872">
    <property type="term" value="F:metal ion binding"/>
    <property type="evidence" value="ECO:0007669"/>
    <property type="project" value="UniProtKB-KW"/>
</dbReference>
<evidence type="ECO:0000256" key="5">
    <source>
        <dbReference type="ARBA" id="ARBA00023014"/>
    </source>
</evidence>
<dbReference type="InterPro" id="IPR023404">
    <property type="entry name" value="rSAM_horseshoe"/>
</dbReference>
<evidence type="ECO:0000256" key="3">
    <source>
        <dbReference type="ARBA" id="ARBA00022723"/>
    </source>
</evidence>
<dbReference type="AlphaFoldDB" id="A0A1Y2JZ53"/>
<dbReference type="InterPro" id="IPR007197">
    <property type="entry name" value="rSAM"/>
</dbReference>
<dbReference type="GO" id="GO:0005829">
    <property type="term" value="C:cytosol"/>
    <property type="evidence" value="ECO:0007669"/>
    <property type="project" value="TreeGrafter"/>
</dbReference>
<evidence type="ECO:0000313" key="9">
    <source>
        <dbReference type="Proteomes" id="UP000194003"/>
    </source>
</evidence>
<dbReference type="Gene3D" id="3.40.50.280">
    <property type="entry name" value="Cobalamin-binding domain"/>
    <property type="match status" value="1"/>
</dbReference>
<dbReference type="InterPro" id="IPR051198">
    <property type="entry name" value="BchE-like"/>
</dbReference>